<keyword evidence="1" id="KW-0472">Membrane</keyword>
<reference evidence="2 3" key="2">
    <citation type="submission" date="2018-11" db="EMBL/GenBank/DDBJ databases">
        <authorList>
            <consortium name="Pathogen Informatics"/>
        </authorList>
    </citation>
    <scope>NUCLEOTIDE SEQUENCE [LARGE SCALE GENOMIC DNA]</scope>
</reference>
<gene>
    <name evidence="2" type="ORF">HDID_LOCUS6695</name>
</gene>
<name>A0A0R3SP32_HYMDI</name>
<feature type="transmembrane region" description="Helical" evidence="1">
    <location>
        <begin position="7"/>
        <end position="27"/>
    </location>
</feature>
<evidence type="ECO:0000313" key="2">
    <source>
        <dbReference type="EMBL" id="VDL59013.1"/>
    </source>
</evidence>
<keyword evidence="1" id="KW-1133">Transmembrane helix</keyword>
<dbReference type="EMBL" id="UYSG01006878">
    <property type="protein sequence ID" value="VDL59013.1"/>
    <property type="molecule type" value="Genomic_DNA"/>
</dbReference>
<evidence type="ECO:0000313" key="4">
    <source>
        <dbReference type="WBParaSite" id="HDID_0000669701-mRNA-1"/>
    </source>
</evidence>
<dbReference type="SUPFAM" id="SSF53756">
    <property type="entry name" value="UDP-Glycosyltransferase/glycogen phosphorylase"/>
    <property type="match status" value="1"/>
</dbReference>
<organism evidence="4">
    <name type="scientific">Hymenolepis diminuta</name>
    <name type="common">Rat tapeworm</name>
    <dbReference type="NCBI Taxonomy" id="6216"/>
    <lineage>
        <taxon>Eukaryota</taxon>
        <taxon>Metazoa</taxon>
        <taxon>Spiralia</taxon>
        <taxon>Lophotrochozoa</taxon>
        <taxon>Platyhelminthes</taxon>
        <taxon>Cestoda</taxon>
        <taxon>Eucestoda</taxon>
        <taxon>Cyclophyllidea</taxon>
        <taxon>Hymenolepididae</taxon>
        <taxon>Hymenolepis</taxon>
    </lineage>
</organism>
<evidence type="ECO:0000313" key="3">
    <source>
        <dbReference type="Proteomes" id="UP000274504"/>
    </source>
</evidence>
<dbReference type="OrthoDB" id="427096at2759"/>
<dbReference type="AlphaFoldDB" id="A0A0R3SP32"/>
<accession>A0A0R3SP32</accession>
<evidence type="ECO:0000256" key="1">
    <source>
        <dbReference type="SAM" id="Phobius"/>
    </source>
</evidence>
<keyword evidence="1" id="KW-0812">Transmembrane</keyword>
<dbReference type="Proteomes" id="UP000274504">
    <property type="component" value="Unassembled WGS sequence"/>
</dbReference>
<dbReference type="STRING" id="6216.A0A0R3SP32"/>
<proteinExistence type="predicted"/>
<dbReference type="WBParaSite" id="HDID_0000669701-mRNA-1">
    <property type="protein sequence ID" value="HDID_0000669701-mRNA-1"/>
    <property type="gene ID" value="HDID_0000669701"/>
</dbReference>
<reference evidence="4" key="1">
    <citation type="submission" date="2017-02" db="UniProtKB">
        <authorList>
            <consortium name="WormBaseParasite"/>
        </authorList>
    </citation>
    <scope>IDENTIFICATION</scope>
</reference>
<sequence>MQGGNRLFFRCCISASIVCFLFILGRWTAYDLSTTCPSFFNATFDRYPYSHVLNQIQWISANSRDKSNLSLGSPVKIYYDRHIIYHVTKSEGCRLNCIYTKNIGYLNKGDIAVFSGALSRNIGKKLKRRGVWIAFETAESPVHMRRLPHAQANLVDIFITYMPWSEIPCVYPLFIRNENPGYAFTREEVNEMLARNNTYLLPKYHYNRTKLIAWVVSNGRPRNNRKEFAYSLRTFVPVS</sequence>
<protein>
    <submittedName>
        <fullName evidence="4">DUF4105 domain-containing protein</fullName>
    </submittedName>
</protein>